<feature type="region of interest" description="Disordered" evidence="1">
    <location>
        <begin position="70"/>
        <end position="92"/>
    </location>
</feature>
<accession>A0A9P0J3B4</accession>
<reference evidence="2" key="2">
    <citation type="submission" date="2022-10" db="EMBL/GenBank/DDBJ databases">
        <authorList>
            <consortium name="ENA_rothamsted_submissions"/>
            <consortium name="culmorum"/>
            <person name="King R."/>
        </authorList>
    </citation>
    <scope>NUCLEOTIDE SEQUENCE</scope>
</reference>
<proteinExistence type="predicted"/>
<gene>
    <name evidence="2" type="ORF">APHIGO_LOCUS6843</name>
</gene>
<dbReference type="EMBL" id="OU899035">
    <property type="protein sequence ID" value="CAH1725835.1"/>
    <property type="molecule type" value="Genomic_DNA"/>
</dbReference>
<sequence>MNFCPLYFVPRGFPLYTIIMPLPLCFPGRFPFFSRYNVRASAYYFPFVCYCCCFPREFPAKRPPVMPFEPSPRRLPLNQPSQPYNRDPPHRRVSARVEPRCGSLQHPRSARRRRSCCARIEELDGNVYSFIINFAIYLHAAIAIDPDFVCNVRARIVNKRIT</sequence>
<keyword evidence="3" id="KW-1185">Reference proteome</keyword>
<protein>
    <submittedName>
        <fullName evidence="2">Uncharacterized protein</fullName>
    </submittedName>
</protein>
<evidence type="ECO:0000313" key="3">
    <source>
        <dbReference type="Proteomes" id="UP001154329"/>
    </source>
</evidence>
<name>A0A9P0J3B4_APHGO</name>
<dbReference type="Proteomes" id="UP001154329">
    <property type="component" value="Chromosome 2"/>
</dbReference>
<reference evidence="2" key="1">
    <citation type="submission" date="2022-02" db="EMBL/GenBank/DDBJ databases">
        <authorList>
            <person name="King R."/>
        </authorList>
    </citation>
    <scope>NUCLEOTIDE SEQUENCE</scope>
</reference>
<dbReference type="AlphaFoldDB" id="A0A9P0J3B4"/>
<organism evidence="2 3">
    <name type="scientific">Aphis gossypii</name>
    <name type="common">Cotton aphid</name>
    <dbReference type="NCBI Taxonomy" id="80765"/>
    <lineage>
        <taxon>Eukaryota</taxon>
        <taxon>Metazoa</taxon>
        <taxon>Ecdysozoa</taxon>
        <taxon>Arthropoda</taxon>
        <taxon>Hexapoda</taxon>
        <taxon>Insecta</taxon>
        <taxon>Pterygota</taxon>
        <taxon>Neoptera</taxon>
        <taxon>Paraneoptera</taxon>
        <taxon>Hemiptera</taxon>
        <taxon>Sternorrhyncha</taxon>
        <taxon>Aphidomorpha</taxon>
        <taxon>Aphidoidea</taxon>
        <taxon>Aphididae</taxon>
        <taxon>Aphidini</taxon>
        <taxon>Aphis</taxon>
        <taxon>Aphis</taxon>
    </lineage>
</organism>
<evidence type="ECO:0000256" key="1">
    <source>
        <dbReference type="SAM" id="MobiDB-lite"/>
    </source>
</evidence>
<evidence type="ECO:0000313" key="2">
    <source>
        <dbReference type="EMBL" id="CAH1725835.1"/>
    </source>
</evidence>